<accession>A0A0L9TWJ5</accession>
<proteinExistence type="predicted"/>
<dbReference type="Proteomes" id="UP000053144">
    <property type="component" value="Chromosome 2"/>
</dbReference>
<dbReference type="Gramene" id="KOM34792">
    <property type="protein sequence ID" value="KOM34792"/>
    <property type="gene ID" value="LR48_Vigan02g094200"/>
</dbReference>
<gene>
    <name evidence="1" type="ORF">LR48_Vigan02g094200</name>
</gene>
<name>A0A0L9TWJ5_PHAAN</name>
<evidence type="ECO:0000313" key="1">
    <source>
        <dbReference type="EMBL" id="KOM34792.1"/>
    </source>
</evidence>
<organism evidence="1 2">
    <name type="scientific">Phaseolus angularis</name>
    <name type="common">Azuki bean</name>
    <name type="synonym">Vigna angularis</name>
    <dbReference type="NCBI Taxonomy" id="3914"/>
    <lineage>
        <taxon>Eukaryota</taxon>
        <taxon>Viridiplantae</taxon>
        <taxon>Streptophyta</taxon>
        <taxon>Embryophyta</taxon>
        <taxon>Tracheophyta</taxon>
        <taxon>Spermatophyta</taxon>
        <taxon>Magnoliopsida</taxon>
        <taxon>eudicotyledons</taxon>
        <taxon>Gunneridae</taxon>
        <taxon>Pentapetalae</taxon>
        <taxon>rosids</taxon>
        <taxon>fabids</taxon>
        <taxon>Fabales</taxon>
        <taxon>Fabaceae</taxon>
        <taxon>Papilionoideae</taxon>
        <taxon>50 kb inversion clade</taxon>
        <taxon>NPAAA clade</taxon>
        <taxon>indigoferoid/millettioid clade</taxon>
        <taxon>Phaseoleae</taxon>
        <taxon>Vigna</taxon>
    </lineage>
</organism>
<evidence type="ECO:0000313" key="2">
    <source>
        <dbReference type="Proteomes" id="UP000053144"/>
    </source>
</evidence>
<dbReference type="AlphaFoldDB" id="A0A0L9TWJ5"/>
<dbReference type="EMBL" id="CM003372">
    <property type="protein sequence ID" value="KOM34792.1"/>
    <property type="molecule type" value="Genomic_DNA"/>
</dbReference>
<sequence length="334" mass="36828">MTYVSQTMKKSESCFELVHVACNEKHNSITNGFYEYFETNLLRNKKSGVEGLKSRTRRIDLQAGKFTRFLNKKKSNRDQKENKENVSESNLVMMAKSEKEKACLEQEVKDSHNGHEIIGSRAEVPRRWSSERSEKAPENCLGALFGALSATFPEEPHLLALRVKLSTNFSIAARSSALSGALSTIEMGLGFVSVVIPLYLKDPDALGFVSLAKEVQQHTLPLFEGGFGCGSFHLQLLGKEFKLTKGWKSIKKGDEVALSATLGALSAIVSCLTLGCPFLEPSAQDVPSSCSGALFRATERNFVKTHHACLPSQLTLSANFDPHTAESHKWGLER</sequence>
<protein>
    <submittedName>
        <fullName evidence="1">Uncharacterized protein</fullName>
    </submittedName>
</protein>
<reference evidence="2" key="1">
    <citation type="journal article" date="2015" name="Proc. Natl. Acad. Sci. U.S.A.">
        <title>Genome sequencing of adzuki bean (Vigna angularis) provides insight into high starch and low fat accumulation and domestication.</title>
        <authorList>
            <person name="Yang K."/>
            <person name="Tian Z."/>
            <person name="Chen C."/>
            <person name="Luo L."/>
            <person name="Zhao B."/>
            <person name="Wang Z."/>
            <person name="Yu L."/>
            <person name="Li Y."/>
            <person name="Sun Y."/>
            <person name="Li W."/>
            <person name="Chen Y."/>
            <person name="Li Y."/>
            <person name="Zhang Y."/>
            <person name="Ai D."/>
            <person name="Zhao J."/>
            <person name="Shang C."/>
            <person name="Ma Y."/>
            <person name="Wu B."/>
            <person name="Wang M."/>
            <person name="Gao L."/>
            <person name="Sun D."/>
            <person name="Zhang P."/>
            <person name="Guo F."/>
            <person name="Wang W."/>
            <person name="Li Y."/>
            <person name="Wang J."/>
            <person name="Varshney R.K."/>
            <person name="Wang J."/>
            <person name="Ling H.Q."/>
            <person name="Wan P."/>
        </authorList>
    </citation>
    <scope>NUCLEOTIDE SEQUENCE</scope>
    <source>
        <strain evidence="2">cv. Jingnong 6</strain>
    </source>
</reference>